<dbReference type="RefSeq" id="WP_207855172.1">
    <property type="nucleotide sequence ID" value="NZ_JAFVMG010000017.1"/>
</dbReference>
<reference evidence="1 2" key="1">
    <citation type="submission" date="2021-03" db="EMBL/GenBank/DDBJ databases">
        <title>The complete genome sequence of Acetobacter suratthaniensis TBRC 1719.</title>
        <authorList>
            <person name="Charoenyingcharoen P."/>
            <person name="Yukphan P."/>
        </authorList>
    </citation>
    <scope>NUCLEOTIDE SEQUENCE [LARGE SCALE GENOMIC DNA]</scope>
    <source>
        <strain evidence="1 2">TBRC 1719</strain>
    </source>
</reference>
<gene>
    <name evidence="1" type="ORF">J2D75_12580</name>
</gene>
<accession>A0ABS3LPK7</accession>
<evidence type="ECO:0000313" key="2">
    <source>
        <dbReference type="Proteomes" id="UP000664399"/>
    </source>
</evidence>
<keyword evidence="2" id="KW-1185">Reference proteome</keyword>
<proteinExistence type="predicted"/>
<sequence>MTGFTAADSSAAIARSNAYTVPVDASARVGAVTPVSSVTQGATSRDTVVLSNLALEALEDLGATGTVSSTMLDSIVEAASRFTGGAGLLDALNTQRPEAVSLLQAMPQPTVSIGDSVALHLQATQLAGIEQMFSSGLGGGLVGNAQLFPALAEADAVSIVLQAIASEPSGTQGAQSGGGPVSQAGQTQAAVIASALQALVGTQASTEAAAVAVLLPALLETVALHDESFLSSIFLASGLRPSITLPGLLLSGSALSSVATALENALSGTELTDTQKATLLNAFSMAQAEGETGAVIGGPGSSGAAGGLYAPPGLYHPTGTNWPLYNQVSQGGLPVPEGAAELAASMSLEAVAYENAVRPALSGEVRPHDGGLYAQTQQGLPLSSLEEMGRTPSNMGDMNINGSLALAALMSGLGGGGGEMQAASFSNAMLNSTALTSVINAGWTVLLSGYQFRLYPPYIRRRRHWWRRLRVWRTSPADPNQQDDAFYGGGARSGGYTA</sequence>
<organism evidence="1 2">
    <name type="scientific">Acetobacter suratthaniensis</name>
    <dbReference type="NCBI Taxonomy" id="1502841"/>
    <lineage>
        <taxon>Bacteria</taxon>
        <taxon>Pseudomonadati</taxon>
        <taxon>Pseudomonadota</taxon>
        <taxon>Alphaproteobacteria</taxon>
        <taxon>Acetobacterales</taxon>
        <taxon>Acetobacteraceae</taxon>
        <taxon>Acetobacter</taxon>
    </lineage>
</organism>
<evidence type="ECO:0000313" key="1">
    <source>
        <dbReference type="EMBL" id="MBO1329307.1"/>
    </source>
</evidence>
<comment type="caution">
    <text evidence="1">The sequence shown here is derived from an EMBL/GenBank/DDBJ whole genome shotgun (WGS) entry which is preliminary data.</text>
</comment>
<name>A0ABS3LPK7_9PROT</name>
<protein>
    <recommendedName>
        <fullName evidence="3">DUF937 domain-containing protein</fullName>
    </recommendedName>
</protein>
<dbReference type="EMBL" id="JAFVMG010000017">
    <property type="protein sequence ID" value="MBO1329307.1"/>
    <property type="molecule type" value="Genomic_DNA"/>
</dbReference>
<evidence type="ECO:0008006" key="3">
    <source>
        <dbReference type="Google" id="ProtNLM"/>
    </source>
</evidence>
<dbReference type="Proteomes" id="UP000664399">
    <property type="component" value="Unassembled WGS sequence"/>
</dbReference>